<dbReference type="PANTHER" id="PTHR43227">
    <property type="entry name" value="BLL4140 PROTEIN"/>
    <property type="match status" value="1"/>
</dbReference>
<evidence type="ECO:0000256" key="1">
    <source>
        <dbReference type="ARBA" id="ARBA00004651"/>
    </source>
</evidence>
<evidence type="ECO:0000256" key="4">
    <source>
        <dbReference type="ARBA" id="ARBA00022692"/>
    </source>
</evidence>
<dbReference type="PROSITE" id="PS50928">
    <property type="entry name" value="ABC_TM1"/>
    <property type="match status" value="1"/>
</dbReference>
<proteinExistence type="inferred from homology"/>
<evidence type="ECO:0000256" key="3">
    <source>
        <dbReference type="ARBA" id="ARBA00022475"/>
    </source>
</evidence>
<gene>
    <name evidence="9" type="ordered locus">trd_0136</name>
</gene>
<feature type="transmembrane region" description="Helical" evidence="7">
    <location>
        <begin position="102"/>
        <end position="126"/>
    </location>
</feature>
<dbReference type="CDD" id="cd06261">
    <property type="entry name" value="TM_PBP2"/>
    <property type="match status" value="1"/>
</dbReference>
<evidence type="ECO:0000313" key="9">
    <source>
        <dbReference type="EMBL" id="ACM06231.1"/>
    </source>
</evidence>
<dbReference type="Gene3D" id="1.10.3720.10">
    <property type="entry name" value="MetI-like"/>
    <property type="match status" value="1"/>
</dbReference>
<dbReference type="Proteomes" id="UP000000447">
    <property type="component" value="Chromosome"/>
</dbReference>
<dbReference type="PANTHER" id="PTHR43227:SF8">
    <property type="entry name" value="DIACETYLCHITOBIOSE UPTAKE SYSTEM PERMEASE PROTEIN DASB"/>
    <property type="match status" value="1"/>
</dbReference>
<dbReference type="InterPro" id="IPR035906">
    <property type="entry name" value="MetI-like_sf"/>
</dbReference>
<reference evidence="9 10" key="1">
    <citation type="journal article" date="2009" name="PLoS ONE">
        <title>Complete genome sequence of the aerobic CO-oxidizing thermophile Thermomicrobium roseum.</title>
        <authorList>
            <person name="Wu D."/>
            <person name="Raymond J."/>
            <person name="Wu M."/>
            <person name="Chatterji S."/>
            <person name="Ren Q."/>
            <person name="Graham J.E."/>
            <person name="Bryant D.A."/>
            <person name="Robb F."/>
            <person name="Colman A."/>
            <person name="Tallon L.J."/>
            <person name="Badger J.H."/>
            <person name="Madupu R."/>
            <person name="Ward N.L."/>
            <person name="Eisen J.A."/>
        </authorList>
    </citation>
    <scope>NUCLEOTIDE SEQUENCE [LARGE SCALE GENOMIC DNA]</scope>
    <source>
        <strain evidence="10">ATCC 27502 / DSM 5159 / P-2</strain>
    </source>
</reference>
<evidence type="ECO:0000256" key="5">
    <source>
        <dbReference type="ARBA" id="ARBA00022989"/>
    </source>
</evidence>
<feature type="transmembrane region" description="Helical" evidence="7">
    <location>
        <begin position="265"/>
        <end position="286"/>
    </location>
</feature>
<keyword evidence="10" id="KW-1185">Reference proteome</keyword>
<dbReference type="GO" id="GO:0005886">
    <property type="term" value="C:plasma membrane"/>
    <property type="evidence" value="ECO:0007669"/>
    <property type="project" value="UniProtKB-SubCell"/>
</dbReference>
<keyword evidence="3" id="KW-1003">Cell membrane</keyword>
<dbReference type="InterPro" id="IPR050809">
    <property type="entry name" value="UgpAE/MalFG_permease"/>
</dbReference>
<feature type="transmembrane region" description="Helical" evidence="7">
    <location>
        <begin position="66"/>
        <end position="90"/>
    </location>
</feature>
<accession>B9KXE9</accession>
<keyword evidence="9" id="KW-0762">Sugar transport</keyword>
<dbReference type="HOGENOM" id="CLU_016047_0_3_0"/>
<dbReference type="STRING" id="309801.trd_0136"/>
<sequence length="293" mass="31944">MRHAKRAGYIFVGPATLLLLLYALVPLLWTLYYAVYRFSPNPSVPPEFTGIGNFLDLWADPQFRGALLNTLLLGLIGIPLQLLLGFLAALGLSALDHSRWFGLLFAAVMLPIAVAPIVAGIAWWLLFNTRFGAVNGILLRLGAPLIDWTVSMPWALLTIVVAFVWFGTPVAAVLLYSGLTSIPRTLVEAARVDGATGLQLVRAIILPLLQPFFGLSGIFLLTELLRLYELPFYLTQGGPGNSTVVLGIYLFKLAFNFFDLGRSAALALLYVILLSLVAIGYVRLLARTAQETA</sequence>
<keyword evidence="6 7" id="KW-0472">Membrane</keyword>
<name>B9KXE9_THERP</name>
<comment type="subcellular location">
    <subcellularLocation>
        <location evidence="1 7">Cell membrane</location>
        <topology evidence="1 7">Multi-pass membrane protein</topology>
    </subcellularLocation>
</comment>
<dbReference type="KEGG" id="tro:trd_0136"/>
<keyword evidence="4 7" id="KW-0812">Transmembrane</keyword>
<dbReference type="RefSeq" id="WP_012641549.1">
    <property type="nucleotide sequence ID" value="NC_011959.1"/>
</dbReference>
<comment type="similarity">
    <text evidence="7">Belongs to the binding-protein-dependent transport system permease family.</text>
</comment>
<feature type="domain" description="ABC transmembrane type-1" evidence="8">
    <location>
        <begin position="67"/>
        <end position="281"/>
    </location>
</feature>
<dbReference type="Pfam" id="PF00528">
    <property type="entry name" value="BPD_transp_1"/>
    <property type="match status" value="1"/>
</dbReference>
<dbReference type="SUPFAM" id="SSF161098">
    <property type="entry name" value="MetI-like"/>
    <property type="match status" value="1"/>
</dbReference>
<dbReference type="InterPro" id="IPR000515">
    <property type="entry name" value="MetI-like"/>
</dbReference>
<dbReference type="GO" id="GO:0055085">
    <property type="term" value="P:transmembrane transport"/>
    <property type="evidence" value="ECO:0007669"/>
    <property type="project" value="InterPro"/>
</dbReference>
<keyword evidence="5 7" id="KW-1133">Transmembrane helix</keyword>
<evidence type="ECO:0000256" key="2">
    <source>
        <dbReference type="ARBA" id="ARBA00022448"/>
    </source>
</evidence>
<evidence type="ECO:0000256" key="7">
    <source>
        <dbReference type="RuleBase" id="RU363032"/>
    </source>
</evidence>
<keyword evidence="2 7" id="KW-0813">Transport</keyword>
<dbReference type="eggNOG" id="COG1175">
    <property type="taxonomic scope" value="Bacteria"/>
</dbReference>
<evidence type="ECO:0000259" key="8">
    <source>
        <dbReference type="PROSITE" id="PS50928"/>
    </source>
</evidence>
<feature type="transmembrane region" description="Helical" evidence="7">
    <location>
        <begin position="200"/>
        <end position="221"/>
    </location>
</feature>
<dbReference type="AlphaFoldDB" id="B9KXE9"/>
<feature type="transmembrane region" description="Helical" evidence="7">
    <location>
        <begin position="7"/>
        <end position="35"/>
    </location>
</feature>
<evidence type="ECO:0000256" key="6">
    <source>
        <dbReference type="ARBA" id="ARBA00023136"/>
    </source>
</evidence>
<feature type="transmembrane region" description="Helical" evidence="7">
    <location>
        <begin position="154"/>
        <end position="179"/>
    </location>
</feature>
<organism evidence="9 10">
    <name type="scientific">Thermomicrobium roseum (strain ATCC 27502 / DSM 5159 / P-2)</name>
    <dbReference type="NCBI Taxonomy" id="309801"/>
    <lineage>
        <taxon>Bacteria</taxon>
        <taxon>Pseudomonadati</taxon>
        <taxon>Thermomicrobiota</taxon>
        <taxon>Thermomicrobia</taxon>
        <taxon>Thermomicrobiales</taxon>
        <taxon>Thermomicrobiaceae</taxon>
        <taxon>Thermomicrobium</taxon>
    </lineage>
</organism>
<evidence type="ECO:0000313" key="10">
    <source>
        <dbReference type="Proteomes" id="UP000000447"/>
    </source>
</evidence>
<protein>
    <submittedName>
        <fullName evidence="9">Possible multiple sugar transport system permease protein</fullName>
    </submittedName>
</protein>
<dbReference type="EMBL" id="CP001275">
    <property type="protein sequence ID" value="ACM06231.1"/>
    <property type="molecule type" value="Genomic_DNA"/>
</dbReference>